<dbReference type="Proteomes" id="UP001501705">
    <property type="component" value="Unassembled WGS sequence"/>
</dbReference>
<name>A0ABN2E1V2_9ACTN</name>
<sequence>MLELWGAVLDRSLESIAAASADARAFDRTLIVRVSDVWDNNTFPFVHAAVARGSRQAVLAEAGFRWMADFGTERRDWVLEQAAACGRSLSLPPVSRTEGGRRGYDGKVHAPQEPLTPEVAVALATDYDLASTRVRHLVVERSADGLRAALLLAADRRFEIDQDDAGPAELDLRFDGVEELRFDSSNSLGTTIADQLTIGPTGVLRATHATSWIHDSWWHHSTAGHAADAATPPNPTVRRAATLPGPAARRAGRAGGRLADAGLLAAIVLHRAMLDVRAVRYPSLADEMPVHKIARAFAGSGAAMIAAGGLRVRRQAAFRRLIEHWIAAGGDELAPYLRETMTEFAADEHLRRGVRDLARALCPEPVPEAKAVQGSPEGGEVVLVEYRAATEHHRAELVVQQAVAVAGTWVLRGTTVESPGNVAVEVRGGRLTVAI</sequence>
<accession>A0ABN2E1V2</accession>
<evidence type="ECO:0000313" key="1">
    <source>
        <dbReference type="EMBL" id="GAA1592276.1"/>
    </source>
</evidence>
<dbReference type="RefSeq" id="WP_344237954.1">
    <property type="nucleotide sequence ID" value="NZ_BAAAPH010000020.1"/>
</dbReference>
<proteinExistence type="predicted"/>
<gene>
    <name evidence="1" type="ORF">GCM10009804_55740</name>
</gene>
<organism evidence="1 2">
    <name type="scientific">Kribbella hippodromi</name>
    <dbReference type="NCBI Taxonomy" id="434347"/>
    <lineage>
        <taxon>Bacteria</taxon>
        <taxon>Bacillati</taxon>
        <taxon>Actinomycetota</taxon>
        <taxon>Actinomycetes</taxon>
        <taxon>Propionibacteriales</taxon>
        <taxon>Kribbellaceae</taxon>
        <taxon>Kribbella</taxon>
    </lineage>
</organism>
<reference evidence="1 2" key="1">
    <citation type="journal article" date="2019" name="Int. J. Syst. Evol. Microbiol.">
        <title>The Global Catalogue of Microorganisms (GCM) 10K type strain sequencing project: providing services to taxonomists for standard genome sequencing and annotation.</title>
        <authorList>
            <consortium name="The Broad Institute Genomics Platform"/>
            <consortium name="The Broad Institute Genome Sequencing Center for Infectious Disease"/>
            <person name="Wu L."/>
            <person name="Ma J."/>
        </authorList>
    </citation>
    <scope>NUCLEOTIDE SEQUENCE [LARGE SCALE GENOMIC DNA]</scope>
    <source>
        <strain evidence="1 2">JCM 15572</strain>
    </source>
</reference>
<keyword evidence="2" id="KW-1185">Reference proteome</keyword>
<evidence type="ECO:0000313" key="2">
    <source>
        <dbReference type="Proteomes" id="UP001501705"/>
    </source>
</evidence>
<protein>
    <submittedName>
        <fullName evidence="1">Uncharacterized protein</fullName>
    </submittedName>
</protein>
<dbReference type="EMBL" id="BAAAPH010000020">
    <property type="protein sequence ID" value="GAA1592276.1"/>
    <property type="molecule type" value="Genomic_DNA"/>
</dbReference>
<comment type="caution">
    <text evidence="1">The sequence shown here is derived from an EMBL/GenBank/DDBJ whole genome shotgun (WGS) entry which is preliminary data.</text>
</comment>